<dbReference type="InterPro" id="IPR011701">
    <property type="entry name" value="MFS"/>
</dbReference>
<dbReference type="EMBL" id="RHHQ01000025">
    <property type="protein sequence ID" value="RNB80121.1"/>
    <property type="molecule type" value="Genomic_DNA"/>
</dbReference>
<evidence type="ECO:0000256" key="5">
    <source>
        <dbReference type="ARBA" id="ARBA00022692"/>
    </source>
</evidence>
<comment type="subcellular location">
    <subcellularLocation>
        <location evidence="1">Cell membrane</location>
        <topology evidence="1">Multi-pass membrane protein</topology>
    </subcellularLocation>
</comment>
<keyword evidence="6" id="KW-1133">Transmembrane helix</keyword>
<dbReference type="PROSITE" id="PS50850">
    <property type="entry name" value="MFS"/>
    <property type="match status" value="1"/>
</dbReference>
<evidence type="ECO:0000313" key="10">
    <source>
        <dbReference type="Proteomes" id="UP000271031"/>
    </source>
</evidence>
<organism evidence="9 10">
    <name type="scientific">Brevibacillus fluminis</name>
    <dbReference type="NCBI Taxonomy" id="511487"/>
    <lineage>
        <taxon>Bacteria</taxon>
        <taxon>Bacillati</taxon>
        <taxon>Bacillota</taxon>
        <taxon>Bacilli</taxon>
        <taxon>Bacillales</taxon>
        <taxon>Paenibacillaceae</taxon>
        <taxon>Brevibacillus</taxon>
    </lineage>
</organism>
<dbReference type="CDD" id="cd17503">
    <property type="entry name" value="MFS_LmrB_MDR_like"/>
    <property type="match status" value="1"/>
</dbReference>
<dbReference type="InterPro" id="IPR036259">
    <property type="entry name" value="MFS_trans_sf"/>
</dbReference>
<keyword evidence="10" id="KW-1185">Reference proteome</keyword>
<accession>A0A3M8CXS8</accession>
<dbReference type="GO" id="GO:0022857">
    <property type="term" value="F:transmembrane transporter activity"/>
    <property type="evidence" value="ECO:0007669"/>
    <property type="project" value="InterPro"/>
</dbReference>
<gene>
    <name evidence="9" type="ORF">EDM56_27300</name>
</gene>
<proteinExistence type="inferred from homology"/>
<protein>
    <submittedName>
        <fullName evidence="9">DHA2 family efflux MFS transporter permease subunit</fullName>
    </submittedName>
</protein>
<keyword evidence="5" id="KW-0812">Transmembrane</keyword>
<evidence type="ECO:0000256" key="1">
    <source>
        <dbReference type="ARBA" id="ARBA00004651"/>
    </source>
</evidence>
<reference evidence="9 10" key="1">
    <citation type="submission" date="2018-10" db="EMBL/GenBank/DDBJ databases">
        <title>Phylogenomics of Brevibacillus.</title>
        <authorList>
            <person name="Dunlap C."/>
        </authorList>
    </citation>
    <scope>NUCLEOTIDE SEQUENCE [LARGE SCALE GENOMIC DNA]</scope>
    <source>
        <strain evidence="9 10">JCM 15716</strain>
    </source>
</reference>
<dbReference type="Gene3D" id="1.20.1250.20">
    <property type="entry name" value="MFS general substrate transporter like domains"/>
    <property type="match status" value="1"/>
</dbReference>
<name>A0A3M8CXS8_9BACL</name>
<dbReference type="OrthoDB" id="9816041at2"/>
<dbReference type="NCBIfam" id="TIGR00711">
    <property type="entry name" value="efflux_EmrB"/>
    <property type="match status" value="1"/>
</dbReference>
<dbReference type="Gene3D" id="1.20.1720.10">
    <property type="entry name" value="Multidrug resistance protein D"/>
    <property type="match status" value="1"/>
</dbReference>
<dbReference type="AlphaFoldDB" id="A0A3M8CXS8"/>
<dbReference type="Proteomes" id="UP000271031">
    <property type="component" value="Unassembled WGS sequence"/>
</dbReference>
<dbReference type="InterPro" id="IPR004638">
    <property type="entry name" value="EmrB-like"/>
</dbReference>
<evidence type="ECO:0000256" key="4">
    <source>
        <dbReference type="ARBA" id="ARBA00022475"/>
    </source>
</evidence>
<dbReference type="GO" id="GO:0005886">
    <property type="term" value="C:plasma membrane"/>
    <property type="evidence" value="ECO:0007669"/>
    <property type="project" value="UniProtKB-SubCell"/>
</dbReference>
<dbReference type="SUPFAM" id="SSF103473">
    <property type="entry name" value="MFS general substrate transporter"/>
    <property type="match status" value="1"/>
</dbReference>
<evidence type="ECO:0000256" key="2">
    <source>
        <dbReference type="ARBA" id="ARBA00008537"/>
    </source>
</evidence>
<keyword evidence="7" id="KW-0472">Membrane</keyword>
<evidence type="ECO:0000259" key="8">
    <source>
        <dbReference type="PROSITE" id="PS50850"/>
    </source>
</evidence>
<dbReference type="RefSeq" id="WP_122921105.1">
    <property type="nucleotide sequence ID" value="NZ_RHHQ01000025.1"/>
</dbReference>
<dbReference type="InterPro" id="IPR020846">
    <property type="entry name" value="MFS_dom"/>
</dbReference>
<keyword evidence="3" id="KW-0813">Transport</keyword>
<evidence type="ECO:0000256" key="3">
    <source>
        <dbReference type="ARBA" id="ARBA00022448"/>
    </source>
</evidence>
<comment type="caution">
    <text evidence="9">The sequence shown here is derived from an EMBL/GenBank/DDBJ whole genome shotgun (WGS) entry which is preliminary data.</text>
</comment>
<dbReference type="Pfam" id="PF07690">
    <property type="entry name" value="MFS_1"/>
    <property type="match status" value="1"/>
</dbReference>
<evidence type="ECO:0000313" key="9">
    <source>
        <dbReference type="EMBL" id="RNB80121.1"/>
    </source>
</evidence>
<dbReference type="PANTHER" id="PTHR42718">
    <property type="entry name" value="MAJOR FACILITATOR SUPERFAMILY MULTIDRUG TRANSPORTER MFSC"/>
    <property type="match status" value="1"/>
</dbReference>
<keyword evidence="4" id="KW-1003">Cell membrane</keyword>
<dbReference type="PANTHER" id="PTHR42718:SF9">
    <property type="entry name" value="MAJOR FACILITATOR SUPERFAMILY MULTIDRUG TRANSPORTER MFSC"/>
    <property type="match status" value="1"/>
</dbReference>
<sequence>MAEQKQSMWLVLIAIILGTFVAVLNNSLINVALPQLVNVFGSDTQTIQWVLTGYMLSSAVVIPMSGFLGGRFGNKFMFVGSLIAFMIGSLLCGLAWSDSSLIFFRVLQGLGGGLIMPIGMTFIYASVPREKIGMALGLWGVAAMAAPAIGPTLGGYLIDIFSWRLLFLICVPVALFAIVMCSSLLRETPKNTSLKLDKAGAILSVIACGSLLFALSKGQSEGWTSFYIVSFLLVAVFSLILFIWVELHVESPLLDLRLFKITPFTVSVITASMVMMGMMGGTFLMPLYLQNIQGLTPMQSGLLLMPQSIAMALMMPISGRLFDKFGVIPLGLVGLTVMGVTTVELHNLAQDTPNHWLDVVLTIRGIGIGLCMMPLSTVGMNSVPKHMVGLASPLSNVIRQVFASFGIALLTAVMQSRQTSVGASINDSVSVTNDTASSFITTMSAVYQQSGVDAATAKAGAMTMLGGLIQKEAAVRAIADTFLVSAIPIFISIPLLIFFVKRKKPAETTEQGATR</sequence>
<evidence type="ECO:0000256" key="7">
    <source>
        <dbReference type="ARBA" id="ARBA00023136"/>
    </source>
</evidence>
<evidence type="ECO:0000256" key="6">
    <source>
        <dbReference type="ARBA" id="ARBA00022989"/>
    </source>
</evidence>
<feature type="domain" description="Major facilitator superfamily (MFS) profile" evidence="8">
    <location>
        <begin position="11"/>
        <end position="504"/>
    </location>
</feature>
<dbReference type="PRINTS" id="PR01036">
    <property type="entry name" value="TCRTETB"/>
</dbReference>
<comment type="similarity">
    <text evidence="2">Belongs to the major facilitator superfamily. EmrB family.</text>
</comment>